<gene>
    <name evidence="1" type="ORF">H8911_06255</name>
</gene>
<accession>A0ABR7KHX6</accession>
<dbReference type="Proteomes" id="UP000649075">
    <property type="component" value="Unassembled WGS sequence"/>
</dbReference>
<dbReference type="EMBL" id="JACRWH010000020">
    <property type="protein sequence ID" value="MBC6012338.1"/>
    <property type="molecule type" value="Genomic_DNA"/>
</dbReference>
<keyword evidence="2" id="KW-1185">Reference proteome</keyword>
<reference evidence="1 2" key="1">
    <citation type="submission" date="2020-08" db="EMBL/GenBank/DDBJ databases">
        <authorList>
            <person name="Liu C."/>
            <person name="Sun Q."/>
        </authorList>
    </citation>
    <scope>NUCLEOTIDE SEQUENCE [LARGE SCALE GENOMIC DNA]</scope>
    <source>
        <strain evidence="1 2">L34</strain>
    </source>
</reference>
<name>A0ABR7KHX6_9FIRM</name>
<evidence type="ECO:0000313" key="1">
    <source>
        <dbReference type="EMBL" id="MBC6012338.1"/>
    </source>
</evidence>
<dbReference type="RefSeq" id="WP_186999046.1">
    <property type="nucleotide sequence ID" value="NZ_JACRWH010000020.1"/>
</dbReference>
<protein>
    <submittedName>
        <fullName evidence="1">Uncharacterized protein</fullName>
    </submittedName>
</protein>
<comment type="caution">
    <text evidence="1">The sequence shown here is derived from an EMBL/GenBank/DDBJ whole genome shotgun (WGS) entry which is preliminary data.</text>
</comment>
<organism evidence="1 2">
    <name type="scientific">Holdemanella hominis</name>
    <dbReference type="NCBI Taxonomy" id="2764327"/>
    <lineage>
        <taxon>Bacteria</taxon>
        <taxon>Bacillati</taxon>
        <taxon>Bacillota</taxon>
        <taxon>Erysipelotrichia</taxon>
        <taxon>Erysipelotrichales</taxon>
        <taxon>Erysipelotrichaceae</taxon>
        <taxon>Holdemanella</taxon>
    </lineage>
</organism>
<sequence length="131" mass="15302">MRLLNTKSILDCNELEEEKHNQENQDLLSKLSNYPNYDCAAIIKYFDEANKDKEPIIKSCNLHNCDEMINYIDSKNGVDIAIVEDYLTFIVYGQGYFIDNISYQTQTGIQIRPYDSKRDFIFLNISKDIVL</sequence>
<proteinExistence type="predicted"/>
<evidence type="ECO:0000313" key="2">
    <source>
        <dbReference type="Proteomes" id="UP000649075"/>
    </source>
</evidence>